<accession>A0ACC2AY85</accession>
<proteinExistence type="predicted"/>
<reference evidence="2" key="1">
    <citation type="journal article" date="2024" name="Proc. Natl. Acad. Sci. U.S.A.">
        <title>Extraordinary preservation of gene collinearity over three hundred million years revealed in homosporous lycophytes.</title>
        <authorList>
            <person name="Li C."/>
            <person name="Wickell D."/>
            <person name="Kuo L.Y."/>
            <person name="Chen X."/>
            <person name="Nie B."/>
            <person name="Liao X."/>
            <person name="Peng D."/>
            <person name="Ji J."/>
            <person name="Jenkins J."/>
            <person name="Williams M."/>
            <person name="Shu S."/>
            <person name="Plott C."/>
            <person name="Barry K."/>
            <person name="Rajasekar S."/>
            <person name="Grimwood J."/>
            <person name="Han X."/>
            <person name="Sun S."/>
            <person name="Hou Z."/>
            <person name="He W."/>
            <person name="Dai G."/>
            <person name="Sun C."/>
            <person name="Schmutz J."/>
            <person name="Leebens-Mack J.H."/>
            <person name="Li F.W."/>
            <person name="Wang L."/>
        </authorList>
    </citation>
    <scope>NUCLEOTIDE SEQUENCE [LARGE SCALE GENOMIC DNA]</scope>
    <source>
        <strain evidence="2">cv. PW_Plant_1</strain>
    </source>
</reference>
<dbReference type="Proteomes" id="UP001162992">
    <property type="component" value="Chromosome 18"/>
</dbReference>
<gene>
    <name evidence="1" type="ORF">O6H91_18G014900</name>
</gene>
<keyword evidence="2" id="KW-1185">Reference proteome</keyword>
<evidence type="ECO:0000313" key="2">
    <source>
        <dbReference type="Proteomes" id="UP001162992"/>
    </source>
</evidence>
<evidence type="ECO:0000313" key="1">
    <source>
        <dbReference type="EMBL" id="KAJ7522507.1"/>
    </source>
</evidence>
<dbReference type="EMBL" id="CM055109">
    <property type="protein sequence ID" value="KAJ7522507.1"/>
    <property type="molecule type" value="Genomic_DNA"/>
</dbReference>
<comment type="caution">
    <text evidence="1">The sequence shown here is derived from an EMBL/GenBank/DDBJ whole genome shotgun (WGS) entry which is preliminary data.</text>
</comment>
<name>A0ACC2AY85_DIPCM</name>
<organism evidence="1 2">
    <name type="scientific">Diphasiastrum complanatum</name>
    <name type="common">Issler's clubmoss</name>
    <name type="synonym">Lycopodium complanatum</name>
    <dbReference type="NCBI Taxonomy" id="34168"/>
    <lineage>
        <taxon>Eukaryota</taxon>
        <taxon>Viridiplantae</taxon>
        <taxon>Streptophyta</taxon>
        <taxon>Embryophyta</taxon>
        <taxon>Tracheophyta</taxon>
        <taxon>Lycopodiopsida</taxon>
        <taxon>Lycopodiales</taxon>
        <taxon>Lycopodiaceae</taxon>
        <taxon>Lycopodioideae</taxon>
        <taxon>Diphasiastrum</taxon>
    </lineage>
</organism>
<sequence length="788" mass="90100">MTNTSFSKGFKDVRYNDLYEGYNDNDNQSPFFGEKVPQVTGVVEHLGLKGEFTVYDHVFACSRSSSTSENQVADVFNMDGWTKTPTPRAMIPLWRPPSTGRTRSLSTTSTLRADASRPMTAVRGAGYTSRGHYSIALEKAKEAGKKERLLCKHREQAGLAEEINTELMYSVYFNLAYQYQMNHLYSEALNVYSQIVKSKQLVQGGRLRINMGNIYYKQEKYSLAIKMFHMALDQTPNSYKETRYRIMRNIGNVFMRTGQYQDAMQSYEAVLKIKIDHQAGYNLVVCSYILGNTEKMKASFTKMLLVRHYDPDSDDDIEANDAYMLQIDELLEELKGRQTCAYKYILAAARLIAPVIGASFLEGYDWLIDMLNDQHYTSLAHEIEMDKAIQQLHRGNYGEAILLLKDFERKEKGLKARAATNLSFLYFLEGDISNAQKHAELAVQANSFNACALVNQANCLFSRGDLEGAKVMFLEAIEVEAECVEANYNLGLTYKKLGLFEAALTTFKKLSNWLPSNNDVLFQMGHVNEMMGNFQEAIKWLEILVTKAMHDAGVLAKLGNLYSICNDEAKALHFYNESHRTYPVNIDIVSWLGFYYVKNEVYEKAMSFFELASKIQPHEAKWQLLLASCYRKTGMYTIAFSKYKEILGKHPDNVECLRHLVHMCNSLGKREEVKEYQIRLHKAETNEQTNSRSQPMRLERVEQTAIRMDMKDISRHLFVSENSGQMLDNRTEVVCLPCSFLHGTQQSGRPSTSPSLTVTHQAKERKPAMKNEKIDDGEWELGDDFLPM</sequence>
<protein>
    <submittedName>
        <fullName evidence="1">Uncharacterized protein</fullName>
    </submittedName>
</protein>